<comment type="caution">
    <text evidence="2">Lacks conserved residue(s) required for the propagation of feature annotation.</text>
</comment>
<proteinExistence type="inferred from homology"/>
<dbReference type="SUPFAM" id="SSF53474">
    <property type="entry name" value="alpha/beta-Hydrolases"/>
    <property type="match status" value="1"/>
</dbReference>
<keyword evidence="5" id="KW-1185">Reference proteome</keyword>
<dbReference type="NCBIfam" id="TIGR01392">
    <property type="entry name" value="homoserO_Ac_trn"/>
    <property type="match status" value="1"/>
</dbReference>
<comment type="pathway">
    <text evidence="2">Amino-acid biosynthesis; L-methionine biosynthesis via de novo pathway; O-acetyl-L-homoserine from L-homoserine: step 1/1.</text>
</comment>
<protein>
    <recommendedName>
        <fullName evidence="2">Homoserine O-acetyltransferase</fullName>
        <shortName evidence="2">HAT</shortName>
        <ecNumber evidence="2">2.3.1.31</ecNumber>
    </recommendedName>
    <alternativeName>
        <fullName evidence="2">Homoserine transacetylase</fullName>
        <shortName evidence="2">HTA</shortName>
    </alternativeName>
</protein>
<evidence type="ECO:0000259" key="3">
    <source>
        <dbReference type="Pfam" id="PF00561"/>
    </source>
</evidence>
<comment type="caution">
    <text evidence="4">The sequence shown here is derived from an EMBL/GenBank/DDBJ whole genome shotgun (WGS) entry which is preliminary data.</text>
</comment>
<comment type="catalytic activity">
    <reaction evidence="2">
        <text>L-homoserine + acetyl-CoA = O-acetyl-L-homoserine + CoA</text>
        <dbReference type="Rhea" id="RHEA:13701"/>
        <dbReference type="ChEBI" id="CHEBI:57287"/>
        <dbReference type="ChEBI" id="CHEBI:57288"/>
        <dbReference type="ChEBI" id="CHEBI:57476"/>
        <dbReference type="ChEBI" id="CHEBI:57716"/>
        <dbReference type="EC" id="2.3.1.31"/>
    </reaction>
</comment>
<feature type="binding site" evidence="2">
    <location>
        <position position="234"/>
    </location>
    <ligand>
        <name>substrate</name>
    </ligand>
</feature>
<comment type="function">
    <text evidence="2">Transfers an acetyl group from acetyl-CoA to L-homoserine, forming acetyl-L-homoserine.</text>
</comment>
<feature type="active site" description="Nucleophile" evidence="2">
    <location>
        <position position="164"/>
    </location>
</feature>
<dbReference type="HAMAP" id="MF_00296">
    <property type="entry name" value="MetX_acyltransf"/>
    <property type="match status" value="1"/>
</dbReference>
<organism evidence="4 5">
    <name type="scientific">Ferrimicrobium acidiphilum</name>
    <dbReference type="NCBI Taxonomy" id="121039"/>
    <lineage>
        <taxon>Bacteria</taxon>
        <taxon>Bacillati</taxon>
        <taxon>Actinomycetota</taxon>
        <taxon>Acidimicrobiia</taxon>
        <taxon>Acidimicrobiales</taxon>
        <taxon>Acidimicrobiaceae</taxon>
        <taxon>Ferrimicrobium</taxon>
    </lineage>
</organism>
<dbReference type="Proteomes" id="UP001560267">
    <property type="component" value="Unassembled WGS sequence"/>
</dbReference>
<dbReference type="NCBIfam" id="NF001209">
    <property type="entry name" value="PRK00175.1"/>
    <property type="match status" value="1"/>
</dbReference>
<evidence type="ECO:0000256" key="2">
    <source>
        <dbReference type="HAMAP-Rule" id="MF_00296"/>
    </source>
</evidence>
<keyword evidence="1 2" id="KW-0808">Transferase</keyword>
<sequence>MLQKKVEAVTTAAWHTGLLAGHRRFVRVVDDFTTEMGSSIGPIEVAYESWGTLNAERSNAVLVLHALTGDSHAVGGVEPGHPTPGWWNGLIGPGLAIDTDRYYVVCPNVLGGCQGTTGPSSIAPDGEIYGSRFPRITIRDQVRVEHAFAQTLGIDRFAAIVGGSMGGMRVLEWLVTYPDAMERAVVLAVGAAASAEQIALASLQIRMIEADPNYCGGDYYRYGVVPSEGLRLARELAHLSYRSPIELDDRFGRSRQLADEAVVDDNTGAAGSFAVESYLAHHGRKLVQRFDANSYVRLSEAMNYHDIGRGRGGVRRALAGVKAQVTVIGISSDRLFPLAQQQAIVDGLPSCRGLHVVESDIGHDGFLVEVKAIGDVLRPEL</sequence>
<keyword evidence="2" id="KW-0486">Methionine biosynthesis</keyword>
<comment type="subcellular location">
    <subcellularLocation>
        <location evidence="2">Cytoplasm</location>
    </subcellularLocation>
</comment>
<dbReference type="PIRSF" id="PIRSF000443">
    <property type="entry name" value="Homoser_Ac_trans"/>
    <property type="match status" value="1"/>
</dbReference>
<dbReference type="PANTHER" id="PTHR32268">
    <property type="entry name" value="HOMOSERINE O-ACETYLTRANSFERASE"/>
    <property type="match status" value="1"/>
</dbReference>
<reference evidence="4 5" key="1">
    <citation type="submission" date="2024-07" db="EMBL/GenBank/DDBJ databases">
        <title>Draft Genome Sequence of Ferrimicrobium acidiphilum Strain YE2023, Isolated from a Pulp of Bioleach Reactor.</title>
        <authorList>
            <person name="Elkina Y.A."/>
            <person name="Bulaeva A.G."/>
            <person name="Beletsky A.V."/>
            <person name="Mardanov A.V."/>
        </authorList>
    </citation>
    <scope>NUCLEOTIDE SEQUENCE [LARGE SCALE GENOMIC DNA]</scope>
    <source>
        <strain evidence="4 5">YE2023</strain>
    </source>
</reference>
<gene>
    <name evidence="2" type="primary">metXA</name>
    <name evidence="4" type="ORF">AB6A68_12535</name>
</gene>
<dbReference type="InterPro" id="IPR008220">
    <property type="entry name" value="HAT_MetX-like"/>
</dbReference>
<dbReference type="EMBL" id="JBFSHR010000069">
    <property type="protein sequence ID" value="MEX6430654.1"/>
    <property type="molecule type" value="Genomic_DNA"/>
</dbReference>
<keyword evidence="2" id="KW-0028">Amino-acid biosynthesis</keyword>
<dbReference type="PANTHER" id="PTHR32268:SF11">
    <property type="entry name" value="HOMOSERINE O-ACETYLTRANSFERASE"/>
    <property type="match status" value="1"/>
</dbReference>
<dbReference type="EC" id="2.3.1.31" evidence="2"/>
<dbReference type="GO" id="GO:0004414">
    <property type="term" value="F:homoserine O-acetyltransferase activity"/>
    <property type="evidence" value="ECO:0007669"/>
    <property type="project" value="UniProtKB-EC"/>
</dbReference>
<keyword evidence="2 4" id="KW-0012">Acyltransferase</keyword>
<dbReference type="Gene3D" id="1.10.1740.110">
    <property type="match status" value="1"/>
</dbReference>
<keyword evidence="2" id="KW-0963">Cytoplasm</keyword>
<dbReference type="InterPro" id="IPR029058">
    <property type="entry name" value="AB_hydrolase_fold"/>
</dbReference>
<evidence type="ECO:0000313" key="4">
    <source>
        <dbReference type="EMBL" id="MEX6430654.1"/>
    </source>
</evidence>
<dbReference type="Pfam" id="PF00561">
    <property type="entry name" value="Abhydrolase_1"/>
    <property type="match status" value="1"/>
</dbReference>
<comment type="subunit">
    <text evidence="2">Homodimer.</text>
</comment>
<comment type="similarity">
    <text evidence="2">Belongs to the AB hydrolase superfamily. MetX family.</text>
</comment>
<evidence type="ECO:0000256" key="1">
    <source>
        <dbReference type="ARBA" id="ARBA00022679"/>
    </source>
</evidence>
<feature type="domain" description="AB hydrolase-1" evidence="3">
    <location>
        <begin position="59"/>
        <end position="369"/>
    </location>
</feature>
<evidence type="ECO:0000313" key="5">
    <source>
        <dbReference type="Proteomes" id="UP001560267"/>
    </source>
</evidence>
<feature type="binding site" evidence="2">
    <location>
        <position position="364"/>
    </location>
    <ligand>
        <name>substrate</name>
    </ligand>
</feature>
<dbReference type="RefSeq" id="WP_369084903.1">
    <property type="nucleotide sequence ID" value="NZ_JBFSHR010000069.1"/>
</dbReference>
<dbReference type="Gene3D" id="3.40.50.1820">
    <property type="entry name" value="alpha/beta hydrolase"/>
    <property type="match status" value="1"/>
</dbReference>
<feature type="active site" evidence="2">
    <location>
        <position position="333"/>
    </location>
</feature>
<feature type="active site" evidence="2">
    <location>
        <position position="363"/>
    </location>
</feature>
<name>A0ABV3Y520_9ACTN</name>
<accession>A0ABV3Y520</accession>
<dbReference type="InterPro" id="IPR000073">
    <property type="entry name" value="AB_hydrolase_1"/>
</dbReference>